<proteinExistence type="predicted"/>
<accession>A0ABW3MQV1</accession>
<feature type="non-terminal residue" evidence="3">
    <location>
        <position position="1"/>
    </location>
</feature>
<dbReference type="Pfam" id="PF01979">
    <property type="entry name" value="Amidohydro_1"/>
    <property type="match status" value="1"/>
</dbReference>
<dbReference type="InterPro" id="IPR011059">
    <property type="entry name" value="Metal-dep_hydrolase_composite"/>
</dbReference>
<evidence type="ECO:0000313" key="4">
    <source>
        <dbReference type="Proteomes" id="UP001597045"/>
    </source>
</evidence>
<comment type="caution">
    <text evidence="3">The sequence shown here is derived from an EMBL/GenBank/DDBJ whole genome shotgun (WGS) entry which is preliminary data.</text>
</comment>
<reference evidence="4" key="1">
    <citation type="journal article" date="2019" name="Int. J. Syst. Evol. Microbiol.">
        <title>The Global Catalogue of Microorganisms (GCM) 10K type strain sequencing project: providing services to taxonomists for standard genome sequencing and annotation.</title>
        <authorList>
            <consortium name="The Broad Institute Genomics Platform"/>
            <consortium name="The Broad Institute Genome Sequencing Center for Infectious Disease"/>
            <person name="Wu L."/>
            <person name="Ma J."/>
        </authorList>
    </citation>
    <scope>NUCLEOTIDE SEQUENCE [LARGE SCALE GENOMIC DNA]</scope>
    <source>
        <strain evidence="4">JCM 31486</strain>
    </source>
</reference>
<dbReference type="PANTHER" id="PTHR11113">
    <property type="entry name" value="N-ACETYLGLUCOSAMINE-6-PHOSPHATE DEACETYLASE"/>
    <property type="match status" value="1"/>
</dbReference>
<dbReference type="Gene3D" id="3.20.20.140">
    <property type="entry name" value="Metal-dependent hydrolases"/>
    <property type="match status" value="1"/>
</dbReference>
<dbReference type="EMBL" id="JBHTIS010003905">
    <property type="protein sequence ID" value="MFD1051829.1"/>
    <property type="molecule type" value="Genomic_DNA"/>
</dbReference>
<dbReference type="Gene3D" id="2.30.40.10">
    <property type="entry name" value="Urease, subunit C, domain 1"/>
    <property type="match status" value="1"/>
</dbReference>
<sequence length="118" mass="12641">VNSSPLDTHVRTDFRWPRSAEGTIAGSALTLDRAVRNIISIGVDPAVAFRAATVTPADTIGEPTLGRIEVGAVADLVLWDDELKPSKVWVDGNLVYDKETAEPDTSLPPMHEPAGQHS</sequence>
<name>A0ABW3MQV1_9PSEU</name>
<dbReference type="InterPro" id="IPR006680">
    <property type="entry name" value="Amidohydro-rel"/>
</dbReference>
<evidence type="ECO:0000256" key="1">
    <source>
        <dbReference type="ARBA" id="ARBA00022801"/>
    </source>
</evidence>
<dbReference type="PANTHER" id="PTHR11113:SF14">
    <property type="entry name" value="N-ACETYLGLUCOSAMINE-6-PHOSPHATE DEACETYLASE"/>
    <property type="match status" value="1"/>
</dbReference>
<evidence type="ECO:0000259" key="2">
    <source>
        <dbReference type="Pfam" id="PF01979"/>
    </source>
</evidence>
<feature type="domain" description="Amidohydrolase-related" evidence="2">
    <location>
        <begin position="24"/>
        <end position="95"/>
    </location>
</feature>
<keyword evidence="1" id="KW-0378">Hydrolase</keyword>
<evidence type="ECO:0000313" key="3">
    <source>
        <dbReference type="EMBL" id="MFD1051829.1"/>
    </source>
</evidence>
<protein>
    <submittedName>
        <fullName evidence="3">Amidohydrolase family protein</fullName>
    </submittedName>
</protein>
<organism evidence="3 4">
    <name type="scientific">Kibdelosporangium lantanae</name>
    <dbReference type="NCBI Taxonomy" id="1497396"/>
    <lineage>
        <taxon>Bacteria</taxon>
        <taxon>Bacillati</taxon>
        <taxon>Actinomycetota</taxon>
        <taxon>Actinomycetes</taxon>
        <taxon>Pseudonocardiales</taxon>
        <taxon>Pseudonocardiaceae</taxon>
        <taxon>Kibdelosporangium</taxon>
    </lineage>
</organism>
<dbReference type="SUPFAM" id="SSF51338">
    <property type="entry name" value="Composite domain of metallo-dependent hydrolases"/>
    <property type="match status" value="1"/>
</dbReference>
<dbReference type="Proteomes" id="UP001597045">
    <property type="component" value="Unassembled WGS sequence"/>
</dbReference>
<gene>
    <name evidence="3" type="ORF">ACFQ1S_42865</name>
</gene>
<keyword evidence="4" id="KW-1185">Reference proteome</keyword>